<dbReference type="Proteomes" id="UP000193588">
    <property type="component" value="Unassembled WGS sequence"/>
</dbReference>
<accession>A0A1X4JNE1</accession>
<proteinExistence type="predicted"/>
<reference evidence="1 2" key="1">
    <citation type="submission" date="2017-04" db="EMBL/GenBank/DDBJ databases">
        <title>The genome sequence of Weissella cibaria isolated from wild Drosophila.</title>
        <authorList>
            <person name="Ricks N.J."/>
            <person name="Carroll C."/>
            <person name="Walters A."/>
            <person name="Newell P.D."/>
            <person name="Chaston J.M."/>
        </authorList>
    </citation>
    <scope>NUCLEOTIDE SEQUENCE [LARGE SCALE GENOMIC DNA]</scope>
    <source>
        <strain evidence="1 2">DmW_103</strain>
    </source>
</reference>
<sequence>MIIDKAVAVVQDLLAEGYQNFKMSFRIGSYGPKIGVDTIVLRSGESFRWFVGLSLTLTEGPVRMLTGIYTTSSHGQEEFNPYWTAVANTAIQRFIKNEIGDFWTAYFEHVVQVGHLIAEEHSVEYLANELELYHADIHQHELHSKVPERFRTWPMAVKATANNVNDNENDAQTIVVFGRTFASFLREHGEQIVWSGDPLRSEVYNYFAKEKQES</sequence>
<dbReference type="AlphaFoldDB" id="A0A1X4JNE1"/>
<name>A0A1X4JNE1_9LACO</name>
<dbReference type="EMBL" id="NDXJ01000003">
    <property type="protein sequence ID" value="OSP90135.1"/>
    <property type="molecule type" value="Genomic_DNA"/>
</dbReference>
<dbReference type="RefSeq" id="WP_085637458.1">
    <property type="nucleotide sequence ID" value="NZ_CP138904.1"/>
</dbReference>
<evidence type="ECO:0000313" key="1">
    <source>
        <dbReference type="EMBL" id="OSP90135.1"/>
    </source>
</evidence>
<gene>
    <name evidence="1" type="ORF">B9D04_01935</name>
</gene>
<organism evidence="1 2">
    <name type="scientific">Weissella cibaria</name>
    <dbReference type="NCBI Taxonomy" id="137591"/>
    <lineage>
        <taxon>Bacteria</taxon>
        <taxon>Bacillati</taxon>
        <taxon>Bacillota</taxon>
        <taxon>Bacilli</taxon>
        <taxon>Lactobacillales</taxon>
        <taxon>Lactobacillaceae</taxon>
        <taxon>Weissella</taxon>
    </lineage>
</organism>
<comment type="caution">
    <text evidence="1">The sequence shown here is derived from an EMBL/GenBank/DDBJ whole genome shotgun (WGS) entry which is preliminary data.</text>
</comment>
<evidence type="ECO:0000313" key="2">
    <source>
        <dbReference type="Proteomes" id="UP000193588"/>
    </source>
</evidence>
<protein>
    <submittedName>
        <fullName evidence="1">Uncharacterized protein</fullName>
    </submittedName>
</protein>